<evidence type="ECO:0000256" key="1">
    <source>
        <dbReference type="SAM" id="MobiDB-lite"/>
    </source>
</evidence>
<sequence>MGRQVLLGGQKRTEDPKVKKFRHKMSKAAPSTAEGLGPAMLPPHADNINSGIERRDPTGFDPVTSVDSKFLTSTTSRGS</sequence>
<feature type="compositionally biased region" description="Polar residues" evidence="1">
    <location>
        <begin position="65"/>
        <end position="79"/>
    </location>
</feature>
<comment type="caution">
    <text evidence="2">The sequence shown here is derived from an EMBL/GenBank/DDBJ whole genome shotgun (WGS) entry which is preliminary data.</text>
</comment>
<name>A0AAD6M2L9_9ROSI</name>
<dbReference type="EMBL" id="JAQIZT010000012">
    <property type="protein sequence ID" value="KAJ6977764.1"/>
    <property type="molecule type" value="Genomic_DNA"/>
</dbReference>
<dbReference type="Proteomes" id="UP001164929">
    <property type="component" value="Chromosome 12"/>
</dbReference>
<protein>
    <submittedName>
        <fullName evidence="2">Uncharacterized protein</fullName>
    </submittedName>
</protein>
<reference evidence="2" key="1">
    <citation type="journal article" date="2023" name="Mol. Ecol. Resour.">
        <title>Chromosome-level genome assembly of a triploid poplar Populus alba 'Berolinensis'.</title>
        <authorList>
            <person name="Chen S."/>
            <person name="Yu Y."/>
            <person name="Wang X."/>
            <person name="Wang S."/>
            <person name="Zhang T."/>
            <person name="Zhou Y."/>
            <person name="He R."/>
            <person name="Meng N."/>
            <person name="Wang Y."/>
            <person name="Liu W."/>
            <person name="Liu Z."/>
            <person name="Liu J."/>
            <person name="Guo Q."/>
            <person name="Huang H."/>
            <person name="Sederoff R.R."/>
            <person name="Wang G."/>
            <person name="Qu G."/>
            <person name="Chen S."/>
        </authorList>
    </citation>
    <scope>NUCLEOTIDE SEQUENCE</scope>
    <source>
        <strain evidence="2">SC-2020</strain>
    </source>
</reference>
<evidence type="ECO:0000313" key="2">
    <source>
        <dbReference type="EMBL" id="KAJ6977764.1"/>
    </source>
</evidence>
<evidence type="ECO:0000313" key="3">
    <source>
        <dbReference type="Proteomes" id="UP001164929"/>
    </source>
</evidence>
<organism evidence="2 3">
    <name type="scientific">Populus alba x Populus x berolinensis</name>
    <dbReference type="NCBI Taxonomy" id="444605"/>
    <lineage>
        <taxon>Eukaryota</taxon>
        <taxon>Viridiplantae</taxon>
        <taxon>Streptophyta</taxon>
        <taxon>Embryophyta</taxon>
        <taxon>Tracheophyta</taxon>
        <taxon>Spermatophyta</taxon>
        <taxon>Magnoliopsida</taxon>
        <taxon>eudicotyledons</taxon>
        <taxon>Gunneridae</taxon>
        <taxon>Pentapetalae</taxon>
        <taxon>rosids</taxon>
        <taxon>fabids</taxon>
        <taxon>Malpighiales</taxon>
        <taxon>Salicaceae</taxon>
        <taxon>Saliceae</taxon>
        <taxon>Populus</taxon>
    </lineage>
</organism>
<feature type="region of interest" description="Disordered" evidence="1">
    <location>
        <begin position="1"/>
        <end position="79"/>
    </location>
</feature>
<accession>A0AAD6M2L9</accession>
<dbReference type="AlphaFoldDB" id="A0AAD6M2L9"/>
<gene>
    <name evidence="2" type="ORF">NC653_029606</name>
</gene>
<proteinExistence type="predicted"/>
<keyword evidence="3" id="KW-1185">Reference proteome</keyword>